<keyword evidence="7" id="KW-0812">Transmembrane</keyword>
<feature type="transmembrane region" description="Helical" evidence="7">
    <location>
        <begin position="52"/>
        <end position="74"/>
    </location>
</feature>
<dbReference type="PRINTS" id="PR00344">
    <property type="entry name" value="BCTRLSENSOR"/>
</dbReference>
<dbReference type="GO" id="GO:0005886">
    <property type="term" value="C:plasma membrane"/>
    <property type="evidence" value="ECO:0007669"/>
    <property type="project" value="TreeGrafter"/>
</dbReference>
<dbReference type="SUPFAM" id="SSF55874">
    <property type="entry name" value="ATPase domain of HSP90 chaperone/DNA topoisomerase II/histidine kinase"/>
    <property type="match status" value="1"/>
</dbReference>
<gene>
    <name evidence="10" type="ORF">C0081_12755</name>
</gene>
<dbReference type="CDD" id="cd00082">
    <property type="entry name" value="HisKA"/>
    <property type="match status" value="1"/>
</dbReference>
<dbReference type="InterPro" id="IPR011006">
    <property type="entry name" value="CheY-like_superfamily"/>
</dbReference>
<feature type="transmembrane region" description="Helical" evidence="7">
    <location>
        <begin position="147"/>
        <end position="164"/>
    </location>
</feature>
<keyword evidence="4" id="KW-0808">Transferase</keyword>
<evidence type="ECO:0000256" key="3">
    <source>
        <dbReference type="ARBA" id="ARBA00022553"/>
    </source>
</evidence>
<dbReference type="SMART" id="SM00387">
    <property type="entry name" value="HATPase_c"/>
    <property type="match status" value="1"/>
</dbReference>
<keyword evidence="7" id="KW-1133">Transmembrane helix</keyword>
<feature type="transmembrane region" description="Helical" evidence="7">
    <location>
        <begin position="94"/>
        <end position="114"/>
    </location>
</feature>
<dbReference type="InterPro" id="IPR003594">
    <property type="entry name" value="HATPase_dom"/>
</dbReference>
<evidence type="ECO:0000313" key="10">
    <source>
        <dbReference type="EMBL" id="PLW76915.1"/>
    </source>
</evidence>
<dbReference type="InterPro" id="IPR001789">
    <property type="entry name" value="Sig_transdc_resp-reg_receiver"/>
</dbReference>
<feature type="domain" description="Histidine kinase" evidence="8">
    <location>
        <begin position="231"/>
        <end position="447"/>
    </location>
</feature>
<dbReference type="InterPro" id="IPR036097">
    <property type="entry name" value="HisK_dim/P_sf"/>
</dbReference>
<dbReference type="RefSeq" id="WP_101534204.1">
    <property type="nucleotide sequence ID" value="NZ_PKUQ01000022.1"/>
</dbReference>
<dbReference type="PANTHER" id="PTHR43047">
    <property type="entry name" value="TWO-COMPONENT HISTIDINE PROTEIN KINASE"/>
    <property type="match status" value="1"/>
</dbReference>
<reference evidence="10 11" key="1">
    <citation type="submission" date="2018-01" db="EMBL/GenBank/DDBJ databases">
        <title>The draft genome sequence of Cohaesibacter sp. H1304.</title>
        <authorList>
            <person name="Wang N.-N."/>
            <person name="Du Z.-J."/>
        </authorList>
    </citation>
    <scope>NUCLEOTIDE SEQUENCE [LARGE SCALE GENOMIC DNA]</scope>
    <source>
        <strain evidence="10 11">H1304</strain>
    </source>
</reference>
<comment type="catalytic activity">
    <reaction evidence="1">
        <text>ATP + protein L-histidine = ADP + protein N-phospho-L-histidine.</text>
        <dbReference type="EC" id="2.7.13.3"/>
    </reaction>
</comment>
<dbReference type="EC" id="2.7.13.3" evidence="2"/>
<evidence type="ECO:0000256" key="6">
    <source>
        <dbReference type="PROSITE-ProRule" id="PRU00169"/>
    </source>
</evidence>
<dbReference type="SMART" id="SM00448">
    <property type="entry name" value="REC"/>
    <property type="match status" value="1"/>
</dbReference>
<protein>
    <recommendedName>
        <fullName evidence="2">histidine kinase</fullName>
        <ecNumber evidence="2">2.7.13.3</ecNumber>
    </recommendedName>
</protein>
<dbReference type="Pfam" id="PF00512">
    <property type="entry name" value="HisKA"/>
    <property type="match status" value="1"/>
</dbReference>
<dbReference type="GO" id="GO:0009927">
    <property type="term" value="F:histidine phosphotransfer kinase activity"/>
    <property type="evidence" value="ECO:0007669"/>
    <property type="project" value="TreeGrafter"/>
</dbReference>
<comment type="caution">
    <text evidence="10">The sequence shown here is derived from an EMBL/GenBank/DDBJ whole genome shotgun (WGS) entry which is preliminary data.</text>
</comment>
<dbReference type="PROSITE" id="PS50110">
    <property type="entry name" value="RESPONSE_REGULATORY"/>
    <property type="match status" value="1"/>
</dbReference>
<feature type="transmembrane region" description="Helical" evidence="7">
    <location>
        <begin position="170"/>
        <end position="188"/>
    </location>
</feature>
<dbReference type="Gene3D" id="3.40.50.2300">
    <property type="match status" value="1"/>
</dbReference>
<keyword evidence="5" id="KW-0418">Kinase</keyword>
<evidence type="ECO:0000256" key="5">
    <source>
        <dbReference type="ARBA" id="ARBA00022777"/>
    </source>
</evidence>
<dbReference type="Proteomes" id="UP000234881">
    <property type="component" value="Unassembled WGS sequence"/>
</dbReference>
<dbReference type="SUPFAM" id="SSF52172">
    <property type="entry name" value="CheY-like"/>
    <property type="match status" value="1"/>
</dbReference>
<proteinExistence type="predicted"/>
<feature type="modified residue" description="4-aspartylphosphate" evidence="6">
    <location>
        <position position="524"/>
    </location>
</feature>
<dbReference type="Pfam" id="PF00072">
    <property type="entry name" value="Response_reg"/>
    <property type="match status" value="1"/>
</dbReference>
<organism evidence="10 11">
    <name type="scientific">Cohaesibacter celericrescens</name>
    <dbReference type="NCBI Taxonomy" id="2067669"/>
    <lineage>
        <taxon>Bacteria</taxon>
        <taxon>Pseudomonadati</taxon>
        <taxon>Pseudomonadota</taxon>
        <taxon>Alphaproteobacteria</taxon>
        <taxon>Hyphomicrobiales</taxon>
        <taxon>Cohaesibacteraceae</taxon>
    </lineage>
</organism>
<name>A0A2N5XR25_9HYPH</name>
<dbReference type="SMART" id="SM00388">
    <property type="entry name" value="HisKA"/>
    <property type="match status" value="1"/>
</dbReference>
<accession>A0A2N5XR25</accession>
<keyword evidence="7" id="KW-0472">Membrane</keyword>
<feature type="transmembrane region" description="Helical" evidence="7">
    <location>
        <begin position="28"/>
        <end position="46"/>
    </location>
</feature>
<dbReference type="InterPro" id="IPR036890">
    <property type="entry name" value="HATPase_C_sf"/>
</dbReference>
<dbReference type="SUPFAM" id="SSF47384">
    <property type="entry name" value="Homodimeric domain of signal transducing histidine kinase"/>
    <property type="match status" value="1"/>
</dbReference>
<evidence type="ECO:0000256" key="4">
    <source>
        <dbReference type="ARBA" id="ARBA00022679"/>
    </source>
</evidence>
<feature type="domain" description="Response regulatory" evidence="9">
    <location>
        <begin position="477"/>
        <end position="590"/>
    </location>
</feature>
<evidence type="ECO:0000256" key="1">
    <source>
        <dbReference type="ARBA" id="ARBA00000085"/>
    </source>
</evidence>
<dbReference type="PROSITE" id="PS50109">
    <property type="entry name" value="HIS_KIN"/>
    <property type="match status" value="1"/>
</dbReference>
<keyword evidence="11" id="KW-1185">Reference proteome</keyword>
<dbReference type="OrthoDB" id="9764438at2"/>
<evidence type="ECO:0000256" key="2">
    <source>
        <dbReference type="ARBA" id="ARBA00012438"/>
    </source>
</evidence>
<evidence type="ECO:0000256" key="7">
    <source>
        <dbReference type="SAM" id="Phobius"/>
    </source>
</evidence>
<keyword evidence="3 6" id="KW-0597">Phosphoprotein</keyword>
<evidence type="ECO:0000259" key="8">
    <source>
        <dbReference type="PROSITE" id="PS50109"/>
    </source>
</evidence>
<dbReference type="Gene3D" id="1.10.287.130">
    <property type="match status" value="1"/>
</dbReference>
<dbReference type="GO" id="GO:0000155">
    <property type="term" value="F:phosphorelay sensor kinase activity"/>
    <property type="evidence" value="ECO:0007669"/>
    <property type="project" value="InterPro"/>
</dbReference>
<dbReference type="CDD" id="cd00075">
    <property type="entry name" value="HATPase"/>
    <property type="match status" value="1"/>
</dbReference>
<dbReference type="InterPro" id="IPR005467">
    <property type="entry name" value="His_kinase_dom"/>
</dbReference>
<dbReference type="PANTHER" id="PTHR43047:SF9">
    <property type="entry name" value="HISTIDINE KINASE"/>
    <property type="match status" value="1"/>
</dbReference>
<sequence>MGLFDAFIRPLAADRVREHINLFLKTPVSIYWGHIASAAALLYIAVQNAAVPVWFVWSWGVLQIVGYPCLLELWRLSYQRSTFENKKPYLWIQLMDLLSFGVGASWGVMLFISLNPDNVAHFAIQMSIAAGATSAATRSLATFPRSFALYAVSFLGLLAVRLFLLGDDFIVLAGLVLVFLAMLLRYGYDVLQSVSQYIAISNENLDLAQRYRDAADEADHANREKTRLLAAASHDLRQPIHAIGLHMETLPTALMDDRGRETMQRIRSSLQTLSKLFNSLLDVGLLDSGKIQVRNGRFDLQDMLSRVVDDYEPLAELSHVSLTLECPRVGVMGDTILIRRMVQNLLSNAIRHAEKGTVRVHVSNRYGRLSIAVADDGAGIAKEHQALIFEEFTQISHGTPRLSSSHNTVASQDKGLGLGLAIVRRLADLQHLTLDLQTGPTGTCLSINGLEAAPLTALTEQAITPSERIGARFKQKRILVVDDDQESLKATVNLLNKWGCQTSEARHMADLDSVEGPFDLVISDHSFGADYTGIDIVKEARRLFGPSLKALIVSGDSSGAVKNLISKAGLLLIYKPVQPVQLRSAMLDIFLSSNAEDKDQT</sequence>
<dbReference type="AlphaFoldDB" id="A0A2N5XR25"/>
<dbReference type="InterPro" id="IPR003661">
    <property type="entry name" value="HisK_dim/P_dom"/>
</dbReference>
<dbReference type="Pfam" id="PF02518">
    <property type="entry name" value="HATPase_c"/>
    <property type="match status" value="1"/>
</dbReference>
<dbReference type="Gene3D" id="3.30.565.10">
    <property type="entry name" value="Histidine kinase-like ATPase, C-terminal domain"/>
    <property type="match status" value="1"/>
</dbReference>
<dbReference type="InterPro" id="IPR004358">
    <property type="entry name" value="Sig_transdc_His_kin-like_C"/>
</dbReference>
<evidence type="ECO:0000313" key="11">
    <source>
        <dbReference type="Proteomes" id="UP000234881"/>
    </source>
</evidence>
<dbReference type="EMBL" id="PKUQ01000022">
    <property type="protein sequence ID" value="PLW76915.1"/>
    <property type="molecule type" value="Genomic_DNA"/>
</dbReference>
<evidence type="ECO:0000259" key="9">
    <source>
        <dbReference type="PROSITE" id="PS50110"/>
    </source>
</evidence>